<comment type="caution">
    <text evidence="7">The sequence shown here is derived from an EMBL/GenBank/DDBJ whole genome shotgun (WGS) entry which is preliminary data.</text>
</comment>
<evidence type="ECO:0000256" key="4">
    <source>
        <dbReference type="ARBA" id="ARBA00022989"/>
    </source>
</evidence>
<dbReference type="PANTHER" id="PTHR42723">
    <property type="entry name" value="CHLOROPHYLL SYNTHASE"/>
    <property type="match status" value="1"/>
</dbReference>
<feature type="transmembrane region" description="Helical" evidence="6">
    <location>
        <begin position="284"/>
        <end position="301"/>
    </location>
</feature>
<keyword evidence="7" id="KW-0808">Transferase</keyword>
<gene>
    <name evidence="7" type="ORF">BZARG_2476</name>
</gene>
<sequence>MQSIFSLIRWKNLFMIVLVQLLVKYALLEPFGAIITLNGFGFSILILATVCIAAAGYIINDIYDQETDAINKPKQRIVGKRISEKTAYNLFIGFNVVGVLLGFYVSNMVDRSGLFAIFVLTSGLLYLYATYLKQIPVVGNIVISILVALSVIIVGLFELIPAITIKNQDLQLFYFEVILAYAIFAFLINLIRELVKDMEDIDGDYKSGIKTLPIVLGRERSNHVIFFLTFLPIFALIYYITSNMYKNLFVVGYFLLFVIGPLILVLIRVFQAKSKANYRSISKLLKLIMLFGMLSMALYQLI</sequence>
<reference evidence="7 8" key="1">
    <citation type="journal article" date="2008" name="Int. J. Syst. Evol. Microbiol.">
        <title>Bizionia argentinensis sp. nov., isolated from surface marine water in Antarctica.</title>
        <authorList>
            <person name="Bercovich A."/>
            <person name="Vazquez S.C."/>
            <person name="Yankilevich P."/>
            <person name="Coria S.H."/>
            <person name="Foti M."/>
            <person name="Hernandez E."/>
            <person name="Vidal A."/>
            <person name="Ruberto L."/>
            <person name="Melo C."/>
            <person name="Marenssi S."/>
            <person name="Criscuolo M."/>
            <person name="Memoli M."/>
            <person name="Arguelles M."/>
            <person name="Mac Cormack W.P."/>
        </authorList>
    </citation>
    <scope>NUCLEOTIDE SEQUENCE [LARGE SCALE GENOMIC DNA]</scope>
    <source>
        <strain evidence="7 8">JUB59</strain>
    </source>
</reference>
<dbReference type="NCBIfam" id="NF009512">
    <property type="entry name" value="PRK12872.1-1"/>
    <property type="match status" value="1"/>
</dbReference>
<dbReference type="CDD" id="cd13961">
    <property type="entry name" value="PT_UbiA_DGGGPS"/>
    <property type="match status" value="1"/>
</dbReference>
<keyword evidence="5 6" id="KW-0472">Membrane</keyword>
<feature type="transmembrane region" description="Helical" evidence="6">
    <location>
        <begin position="40"/>
        <end position="59"/>
    </location>
</feature>
<dbReference type="Pfam" id="PF01040">
    <property type="entry name" value="UbiA"/>
    <property type="match status" value="1"/>
</dbReference>
<accession>G2ECI0</accession>
<dbReference type="InterPro" id="IPR044878">
    <property type="entry name" value="UbiA_sf"/>
</dbReference>
<proteinExistence type="predicted"/>
<feature type="transmembrane region" description="Helical" evidence="6">
    <location>
        <begin position="86"/>
        <end position="106"/>
    </location>
</feature>
<evidence type="ECO:0000256" key="2">
    <source>
        <dbReference type="ARBA" id="ARBA00022475"/>
    </source>
</evidence>
<feature type="transmembrane region" description="Helical" evidence="6">
    <location>
        <begin position="253"/>
        <end position="272"/>
    </location>
</feature>
<evidence type="ECO:0000313" key="7">
    <source>
        <dbReference type="EMBL" id="EGV43857.2"/>
    </source>
</evidence>
<dbReference type="InterPro" id="IPR000537">
    <property type="entry name" value="UbiA_prenyltransferase"/>
</dbReference>
<evidence type="ECO:0000256" key="3">
    <source>
        <dbReference type="ARBA" id="ARBA00022692"/>
    </source>
</evidence>
<dbReference type="Gene3D" id="1.10.357.140">
    <property type="entry name" value="UbiA prenyltransferase"/>
    <property type="match status" value="1"/>
</dbReference>
<organism evidence="7 8">
    <name type="scientific">Bizionia argentinensis JUB59</name>
    <dbReference type="NCBI Taxonomy" id="1046627"/>
    <lineage>
        <taxon>Bacteria</taxon>
        <taxon>Pseudomonadati</taxon>
        <taxon>Bacteroidota</taxon>
        <taxon>Flavobacteriia</taxon>
        <taxon>Flavobacteriales</taxon>
        <taxon>Flavobacteriaceae</taxon>
        <taxon>Bizionia</taxon>
    </lineage>
</organism>
<dbReference type="eggNOG" id="COG0382">
    <property type="taxonomic scope" value="Bacteria"/>
</dbReference>
<name>G2ECI0_9FLAO</name>
<keyword evidence="3 6" id="KW-0812">Transmembrane</keyword>
<keyword evidence="8" id="KW-1185">Reference proteome</keyword>
<dbReference type="OrthoDB" id="9811562at2"/>
<dbReference type="InterPro" id="IPR050475">
    <property type="entry name" value="Prenyltransferase_related"/>
</dbReference>
<evidence type="ECO:0000256" key="5">
    <source>
        <dbReference type="ARBA" id="ARBA00023136"/>
    </source>
</evidence>
<evidence type="ECO:0000256" key="1">
    <source>
        <dbReference type="ARBA" id="ARBA00004141"/>
    </source>
</evidence>
<dbReference type="Gene3D" id="1.20.120.1780">
    <property type="entry name" value="UbiA prenyltransferase"/>
    <property type="match status" value="1"/>
</dbReference>
<dbReference type="RefSeq" id="WP_083823834.1">
    <property type="nucleotide sequence ID" value="NZ_AFXZ01000016.1"/>
</dbReference>
<feature type="transmembrane region" description="Helical" evidence="6">
    <location>
        <begin position="172"/>
        <end position="191"/>
    </location>
</feature>
<feature type="transmembrane region" description="Helical" evidence="6">
    <location>
        <begin position="12"/>
        <end position="28"/>
    </location>
</feature>
<keyword evidence="4 6" id="KW-1133">Transmembrane helix</keyword>
<feature type="transmembrane region" description="Helical" evidence="6">
    <location>
        <begin position="224"/>
        <end position="241"/>
    </location>
</feature>
<dbReference type="AlphaFoldDB" id="G2ECI0"/>
<dbReference type="Proteomes" id="UP000003730">
    <property type="component" value="Unassembled WGS sequence"/>
</dbReference>
<dbReference type="GO" id="GO:0016765">
    <property type="term" value="F:transferase activity, transferring alkyl or aryl (other than methyl) groups"/>
    <property type="evidence" value="ECO:0007669"/>
    <property type="project" value="InterPro"/>
</dbReference>
<protein>
    <submittedName>
        <fullName evidence="7">Prenyltransferase</fullName>
    </submittedName>
</protein>
<comment type="subcellular location">
    <subcellularLocation>
        <location evidence="1">Membrane</location>
        <topology evidence="1">Multi-pass membrane protein</topology>
    </subcellularLocation>
</comment>
<evidence type="ECO:0000256" key="6">
    <source>
        <dbReference type="SAM" id="Phobius"/>
    </source>
</evidence>
<keyword evidence="2" id="KW-1003">Cell membrane</keyword>
<feature type="transmembrane region" description="Helical" evidence="6">
    <location>
        <begin position="112"/>
        <end position="129"/>
    </location>
</feature>
<dbReference type="STRING" id="1046627.BZARG_2476"/>
<dbReference type="PATRIC" id="fig|1046627.3.peg.1236"/>
<feature type="transmembrane region" description="Helical" evidence="6">
    <location>
        <begin position="141"/>
        <end position="160"/>
    </location>
</feature>
<evidence type="ECO:0000313" key="8">
    <source>
        <dbReference type="Proteomes" id="UP000003730"/>
    </source>
</evidence>
<dbReference type="GO" id="GO:0016020">
    <property type="term" value="C:membrane"/>
    <property type="evidence" value="ECO:0007669"/>
    <property type="project" value="UniProtKB-SubCell"/>
</dbReference>
<dbReference type="EMBL" id="AFXZ01000016">
    <property type="protein sequence ID" value="EGV43857.2"/>
    <property type="molecule type" value="Genomic_DNA"/>
</dbReference>
<dbReference type="PANTHER" id="PTHR42723:SF1">
    <property type="entry name" value="CHLOROPHYLL SYNTHASE, CHLOROPLASTIC"/>
    <property type="match status" value="1"/>
</dbReference>